<evidence type="ECO:0000259" key="7">
    <source>
        <dbReference type="Pfam" id="PF01301"/>
    </source>
</evidence>
<dbReference type="EC" id="3.2.1.23" evidence="4"/>
<dbReference type="InterPro" id="IPR019801">
    <property type="entry name" value="Glyco_hydro_35_CS"/>
</dbReference>
<evidence type="ECO:0000256" key="2">
    <source>
        <dbReference type="ARBA" id="ARBA00022801"/>
    </source>
</evidence>
<dbReference type="RefSeq" id="WP_188951267.1">
    <property type="nucleotide sequence ID" value="NZ_BMIB01000002.1"/>
</dbReference>
<evidence type="ECO:0000256" key="1">
    <source>
        <dbReference type="ARBA" id="ARBA00009809"/>
    </source>
</evidence>
<organism evidence="8 9">
    <name type="scientific">Filimonas zeae</name>
    <dbReference type="NCBI Taxonomy" id="1737353"/>
    <lineage>
        <taxon>Bacteria</taxon>
        <taxon>Pseudomonadati</taxon>
        <taxon>Bacteroidota</taxon>
        <taxon>Chitinophagia</taxon>
        <taxon>Chitinophagales</taxon>
        <taxon>Chitinophagaceae</taxon>
        <taxon>Filimonas</taxon>
    </lineage>
</organism>
<dbReference type="Proteomes" id="UP000627292">
    <property type="component" value="Unassembled WGS sequence"/>
</dbReference>
<comment type="catalytic activity">
    <reaction evidence="4">
        <text>Hydrolysis of terminal non-reducing beta-D-galactose residues in beta-D-galactosides.</text>
        <dbReference type="EC" id="3.2.1.23"/>
    </reaction>
</comment>
<feature type="chain" id="PRO_5037839576" description="Beta-galactosidase" evidence="6">
    <location>
        <begin position="21"/>
        <end position="823"/>
    </location>
</feature>
<evidence type="ECO:0000256" key="4">
    <source>
        <dbReference type="RuleBase" id="RU000675"/>
    </source>
</evidence>
<dbReference type="InterPro" id="IPR037110">
    <property type="entry name" value="Betagal_dom2_sf"/>
</dbReference>
<accession>A0A917ISL8</accession>
<keyword evidence="3 4" id="KW-0326">Glycosidase</keyword>
<dbReference type="GO" id="GO:0005975">
    <property type="term" value="P:carbohydrate metabolic process"/>
    <property type="evidence" value="ECO:0007669"/>
    <property type="project" value="InterPro"/>
</dbReference>
<evidence type="ECO:0000313" key="9">
    <source>
        <dbReference type="Proteomes" id="UP000627292"/>
    </source>
</evidence>
<dbReference type="AlphaFoldDB" id="A0A917ISL8"/>
<dbReference type="GO" id="GO:0004565">
    <property type="term" value="F:beta-galactosidase activity"/>
    <property type="evidence" value="ECO:0007669"/>
    <property type="project" value="UniProtKB-EC"/>
</dbReference>
<dbReference type="PROSITE" id="PS01182">
    <property type="entry name" value="GLYCOSYL_HYDROL_F35"/>
    <property type="match status" value="1"/>
</dbReference>
<gene>
    <name evidence="8" type="ORF">GCM10011379_13500</name>
</gene>
<reference evidence="8" key="2">
    <citation type="submission" date="2020-09" db="EMBL/GenBank/DDBJ databases">
        <authorList>
            <person name="Sun Q."/>
            <person name="Zhou Y."/>
        </authorList>
    </citation>
    <scope>NUCLEOTIDE SEQUENCE</scope>
    <source>
        <strain evidence="8">CGMCC 1.15290</strain>
    </source>
</reference>
<feature type="signal peptide" evidence="6">
    <location>
        <begin position="1"/>
        <end position="20"/>
    </location>
</feature>
<dbReference type="Gene3D" id="2.102.20.10">
    <property type="entry name" value="Beta-galactosidase, domain 2"/>
    <property type="match status" value="1"/>
</dbReference>
<dbReference type="Gene3D" id="3.20.20.80">
    <property type="entry name" value="Glycosidases"/>
    <property type="match status" value="1"/>
</dbReference>
<sequence length="823" mass="91621">MKKQVFSLASFCCLALAVYAQQPLSGQHVTITPRALPATVPAFQMGTAANPHGETLTFNTQSMLLNGRPVLPVMGELHFSRVPEKEWEKELLKMKAGGVTIVSTYVFWIHHEETEKQYNWSGQRNLRKFIETCKKVNLPLVLRIGPWCHGEVRNGGIPEWLATSGIKLRNDNAAYLDKVHPWWQQIFQQARGMMWGDGGPVIGIQLENEYRGKWEHLMTLKNMARTIGFNTPLYTRTGWPALTSPATFGEIVPLYGDYPDGFWDRSLAEMPGDYSKVYLFRSFRNSTVIATEQLPKQSDKDNPEDFAYPYFTCELGGGMMPSYHRRIQINPMDIYAMALVKVGSGSNMPGYYMYHGGTNPQGQHTTLQETQASPMTNHNELPVKSYDFQAPLGEFGQIHPQYHLLRRMHLFLQDFGGDLALMHPYFPDSVTNARDSASLRWSVRSNGNSGYVFVNNYQRLQNSPAKENIQFHIQLPGEEVRFPEKPVTIPANSSFFMPFNLKLGAITLKYATAQPIAKLKQGDTLTYFFAATSGLPADFAFDSVTKVEYPQAAVKNQPGGVRFSNTPSGTRTAIRLRGADGVYVDIVLLDEPTSLALWKGNLAGKEYILLSPAGVTCNGNELELTGTGNTLPVSLFPAPALQYGAKVLAGKHSGIFTQFTIPLPALTPVKVSLTRVAGAGPLRTIKNGVMKVAEAPSDKDFDHAAVWKITLPRNMDKNRDVYLQLPYMGDVARVYAGNTLLTDNFYNGKPFELGLKRFAEDIQNRELTVKILPLQKGAPVYFQHNSTPAFNGADTLLALPDVHVLENRSVILKVAPGTTQVQK</sequence>
<evidence type="ECO:0000256" key="6">
    <source>
        <dbReference type="SAM" id="SignalP"/>
    </source>
</evidence>
<proteinExistence type="inferred from homology"/>
<keyword evidence="2 4" id="KW-0378">Hydrolase</keyword>
<dbReference type="PANTHER" id="PTHR23421">
    <property type="entry name" value="BETA-GALACTOSIDASE RELATED"/>
    <property type="match status" value="1"/>
</dbReference>
<evidence type="ECO:0000256" key="3">
    <source>
        <dbReference type="ARBA" id="ARBA00023295"/>
    </source>
</evidence>
<reference evidence="8" key="1">
    <citation type="journal article" date="2014" name="Int. J. Syst. Evol. Microbiol.">
        <title>Complete genome sequence of Corynebacterium casei LMG S-19264T (=DSM 44701T), isolated from a smear-ripened cheese.</title>
        <authorList>
            <consortium name="US DOE Joint Genome Institute (JGI-PGF)"/>
            <person name="Walter F."/>
            <person name="Albersmeier A."/>
            <person name="Kalinowski J."/>
            <person name="Ruckert C."/>
        </authorList>
    </citation>
    <scope>NUCLEOTIDE SEQUENCE</scope>
    <source>
        <strain evidence="8">CGMCC 1.15290</strain>
    </source>
</reference>
<dbReference type="PRINTS" id="PR00742">
    <property type="entry name" value="GLHYDRLASE35"/>
</dbReference>
<dbReference type="InterPro" id="IPR001944">
    <property type="entry name" value="Glycoside_Hdrlase_35"/>
</dbReference>
<evidence type="ECO:0000256" key="5">
    <source>
        <dbReference type="RuleBase" id="RU003679"/>
    </source>
</evidence>
<dbReference type="SUPFAM" id="SSF51445">
    <property type="entry name" value="(Trans)glycosidases"/>
    <property type="match status" value="1"/>
</dbReference>
<dbReference type="InterPro" id="IPR017853">
    <property type="entry name" value="GH"/>
</dbReference>
<keyword evidence="6" id="KW-0732">Signal</keyword>
<comment type="similarity">
    <text evidence="1 5">Belongs to the glycosyl hydrolase 35 family.</text>
</comment>
<comment type="caution">
    <text evidence="8">The sequence shown here is derived from an EMBL/GenBank/DDBJ whole genome shotgun (WGS) entry which is preliminary data.</text>
</comment>
<name>A0A917ISL8_9BACT</name>
<dbReference type="EMBL" id="BMIB01000002">
    <property type="protein sequence ID" value="GGH63043.1"/>
    <property type="molecule type" value="Genomic_DNA"/>
</dbReference>
<evidence type="ECO:0000313" key="8">
    <source>
        <dbReference type="EMBL" id="GGH63043.1"/>
    </source>
</evidence>
<dbReference type="Pfam" id="PF01301">
    <property type="entry name" value="Glyco_hydro_35"/>
    <property type="match status" value="1"/>
</dbReference>
<dbReference type="InterPro" id="IPR031330">
    <property type="entry name" value="Gly_Hdrlase_35_cat"/>
</dbReference>
<keyword evidence="9" id="KW-1185">Reference proteome</keyword>
<feature type="domain" description="Glycoside hydrolase 35 catalytic" evidence="7">
    <location>
        <begin position="62"/>
        <end position="409"/>
    </location>
</feature>
<protein>
    <recommendedName>
        <fullName evidence="4">Beta-galactosidase</fullName>
        <ecNumber evidence="4">3.2.1.23</ecNumber>
    </recommendedName>
</protein>